<keyword evidence="2" id="KW-1185">Reference proteome</keyword>
<dbReference type="STRING" id="1184151.AW736_05665"/>
<accession>A0A178IP24</accession>
<dbReference type="AlphaFoldDB" id="A0A178IP24"/>
<gene>
    <name evidence="1" type="ORF">AW736_05665</name>
</gene>
<protein>
    <submittedName>
        <fullName evidence="1">Uncharacterized protein</fullName>
    </submittedName>
</protein>
<comment type="caution">
    <text evidence="1">The sequence shown here is derived from an EMBL/GenBank/DDBJ whole genome shotgun (WGS) entry which is preliminary data.</text>
</comment>
<proteinExistence type="predicted"/>
<dbReference type="Proteomes" id="UP000078486">
    <property type="component" value="Unassembled WGS sequence"/>
</dbReference>
<organism evidence="1 2">
    <name type="scientific">Termitidicoccus mucosus</name>
    <dbReference type="NCBI Taxonomy" id="1184151"/>
    <lineage>
        <taxon>Bacteria</taxon>
        <taxon>Pseudomonadati</taxon>
        <taxon>Verrucomicrobiota</taxon>
        <taxon>Opitutia</taxon>
        <taxon>Opitutales</taxon>
        <taxon>Opitutaceae</taxon>
        <taxon>Termitidicoccus</taxon>
    </lineage>
</organism>
<name>A0A178IP24_9BACT</name>
<reference evidence="1 2" key="1">
    <citation type="submission" date="2016-01" db="EMBL/GenBank/DDBJ databases">
        <title>High potential of lignocellulose degradation of a new Verrucomicrobia species.</title>
        <authorList>
            <person name="Wang Y."/>
            <person name="Shi Y."/>
            <person name="Qiu Z."/>
            <person name="Liu S."/>
            <person name="Yang H."/>
        </authorList>
    </citation>
    <scope>NUCLEOTIDE SEQUENCE [LARGE SCALE GENOMIC DNA]</scope>
    <source>
        <strain evidence="1 2">TSB47</strain>
    </source>
</reference>
<dbReference type="EMBL" id="LRRQ01000043">
    <property type="protein sequence ID" value="OAM90985.1"/>
    <property type="molecule type" value="Genomic_DNA"/>
</dbReference>
<evidence type="ECO:0000313" key="1">
    <source>
        <dbReference type="EMBL" id="OAM90985.1"/>
    </source>
</evidence>
<dbReference type="RefSeq" id="WP_068769241.1">
    <property type="nucleotide sequence ID" value="NZ_CP109796.1"/>
</dbReference>
<sequence>MFILFSFRASAAQDAGWVLNPSDLEMFILSAKDEQGGHNIHPTADGGCIVAACVSNPGRGRDLGVYKFTAGLKPDLAFGDNGLWTAGSTGVDQAIDAIEVIGPNGQPDGYLVAGYVSAGDGDFANCGYHPSSPDAKQGTTGDIVLVRLTRDGKLDASFGHSGMRCYGGSDNDTIIYHPSNYSEPGNKLLQTTNGFLLAGITRSRDGDLQDIKTVGYTRSYDTWIFKVDARGEFARDFADKGSLRVGTKPGEHIGKRPANEYPWSIKADPAGGFIASGYHFGACFPYGQKDGALIPSPGNAALTTAAENASGDVNDASMDGWLFRANDKGRLRDDWAGHGLIFIGGTRQEKMYDHIVTPDGGYVVSGRTSSSDLAFTRPGGKVENFGAFLVKYDKTGALVPAFGNNGHGICFLDYCGDQVSRVANYDEGDIIGVVAGTNAAASQLSLPVGYGMQFVVVRLDAQGRPLRYWSLGREGDDWACGMDVDSRGRILLTGFNDKGRPTGEKAPATGEKKGVHPHRDLVVMRFTPHLKN</sequence>
<evidence type="ECO:0000313" key="2">
    <source>
        <dbReference type="Proteomes" id="UP000078486"/>
    </source>
</evidence>